<dbReference type="EMBL" id="CP012670">
    <property type="protein sequence ID" value="AUX19812.1"/>
    <property type="molecule type" value="Genomic_DNA"/>
</dbReference>
<keyword evidence="6" id="KW-0234">DNA repair</keyword>
<dbReference type="Proteomes" id="UP000295781">
    <property type="component" value="Chromosome"/>
</dbReference>
<dbReference type="AlphaFoldDB" id="A0A4V0NCN7"/>
<gene>
    <name evidence="8" type="ORF">SOCEGT47_002650</name>
</gene>
<dbReference type="SUPFAM" id="SSF51658">
    <property type="entry name" value="Xylose isomerase-like"/>
    <property type="match status" value="1"/>
</dbReference>
<organism evidence="8 9">
    <name type="scientific">Sorangium cellulosum</name>
    <name type="common">Polyangium cellulosum</name>
    <dbReference type="NCBI Taxonomy" id="56"/>
    <lineage>
        <taxon>Bacteria</taxon>
        <taxon>Pseudomonadati</taxon>
        <taxon>Myxococcota</taxon>
        <taxon>Polyangia</taxon>
        <taxon>Polyangiales</taxon>
        <taxon>Polyangiaceae</taxon>
        <taxon>Sorangium</taxon>
    </lineage>
</organism>
<keyword evidence="1" id="KW-0540">Nuclease</keyword>
<dbReference type="PANTHER" id="PTHR31290">
    <property type="entry name" value="UV-DAMAGE ENDONUCLEASE"/>
    <property type="match status" value="1"/>
</dbReference>
<dbReference type="GO" id="GO:0004519">
    <property type="term" value="F:endonuclease activity"/>
    <property type="evidence" value="ECO:0007669"/>
    <property type="project" value="UniProtKB-KW"/>
</dbReference>
<dbReference type="PANTHER" id="PTHR31290:SF5">
    <property type="entry name" value="UV-DAMAGE ENDONUCLEASE"/>
    <property type="match status" value="1"/>
</dbReference>
<feature type="compositionally biased region" description="Basic residues" evidence="7">
    <location>
        <begin position="313"/>
        <end position="322"/>
    </location>
</feature>
<accession>A0A4V0NCN7</accession>
<keyword evidence="3" id="KW-0227">DNA damage</keyword>
<evidence type="ECO:0000256" key="2">
    <source>
        <dbReference type="ARBA" id="ARBA00022759"/>
    </source>
</evidence>
<evidence type="ECO:0000256" key="6">
    <source>
        <dbReference type="ARBA" id="ARBA00023204"/>
    </source>
</evidence>
<evidence type="ECO:0000256" key="7">
    <source>
        <dbReference type="SAM" id="MobiDB-lite"/>
    </source>
</evidence>
<dbReference type="GO" id="GO:0009411">
    <property type="term" value="P:response to UV"/>
    <property type="evidence" value="ECO:0007669"/>
    <property type="project" value="InterPro"/>
</dbReference>
<evidence type="ECO:0000313" key="8">
    <source>
        <dbReference type="EMBL" id="AUX19812.1"/>
    </source>
</evidence>
<evidence type="ECO:0000256" key="1">
    <source>
        <dbReference type="ARBA" id="ARBA00022722"/>
    </source>
</evidence>
<dbReference type="InterPro" id="IPR004601">
    <property type="entry name" value="UvdE"/>
</dbReference>
<dbReference type="GO" id="GO:0006289">
    <property type="term" value="P:nucleotide-excision repair"/>
    <property type="evidence" value="ECO:0007669"/>
    <property type="project" value="InterPro"/>
</dbReference>
<protein>
    <submittedName>
        <fullName evidence="8">Uncharacterized protein</fullName>
    </submittedName>
</protein>
<evidence type="ECO:0000256" key="4">
    <source>
        <dbReference type="ARBA" id="ARBA00022769"/>
    </source>
</evidence>
<dbReference type="GO" id="GO:0016787">
    <property type="term" value="F:hydrolase activity"/>
    <property type="evidence" value="ECO:0007669"/>
    <property type="project" value="UniProtKB-KW"/>
</dbReference>
<keyword evidence="4" id="KW-0228">DNA excision</keyword>
<keyword evidence="2" id="KW-0255">Endonuclease</keyword>
<name>A0A4V0NCN7_SORCE</name>
<feature type="region of interest" description="Disordered" evidence="7">
    <location>
        <begin position="301"/>
        <end position="322"/>
    </location>
</feature>
<keyword evidence="5" id="KW-0378">Hydrolase</keyword>
<proteinExistence type="predicted"/>
<evidence type="ECO:0000256" key="5">
    <source>
        <dbReference type="ARBA" id="ARBA00022801"/>
    </source>
</evidence>
<dbReference type="Gene3D" id="3.20.20.150">
    <property type="entry name" value="Divalent-metal-dependent TIM barrel enzymes"/>
    <property type="match status" value="1"/>
</dbReference>
<evidence type="ECO:0000313" key="9">
    <source>
        <dbReference type="Proteomes" id="UP000295781"/>
    </source>
</evidence>
<dbReference type="InterPro" id="IPR036237">
    <property type="entry name" value="Xyl_isomerase-like_sf"/>
</dbReference>
<reference evidence="8 9" key="1">
    <citation type="submission" date="2015-09" db="EMBL/GenBank/DDBJ databases">
        <title>Sorangium comparison.</title>
        <authorList>
            <person name="Zaburannyi N."/>
            <person name="Bunk B."/>
            <person name="Overmann J."/>
            <person name="Mueller R."/>
        </authorList>
    </citation>
    <scope>NUCLEOTIDE SEQUENCE [LARGE SCALE GENOMIC DNA]</scope>
    <source>
        <strain evidence="8 9">So ceGT47</strain>
    </source>
</reference>
<dbReference type="Pfam" id="PF03851">
    <property type="entry name" value="UvdE"/>
    <property type="match status" value="1"/>
</dbReference>
<sequence>MIRLGYACLSLGMPEPSMKTAQLGRFLKGFVDLTPIYRYNAEYVRRSIMHSAGLGLLSYRISSDLFPLLDIAPGARMLVPDLRSVRRAAERCCVHLSNHPSQFVVLSSPREEVVLNSLAVMNDQGWVMDLLGARGSITLHGGGVYGDRDSTAVRLREGIARLTPAARSRLALENDERGWTVPELLDATRGEVPIVFDHLHWAANPRSAPYAVELEGALGTWPADRVPELHYSEQWEGKPAGAHAEHITGRGLLRFCEAIEEASGGREVAVIVEAKRKDLAVVRAIGELTGRQRARLEALAPGSTRGVVESSKGHRPSRVIAS</sequence>
<evidence type="ECO:0000256" key="3">
    <source>
        <dbReference type="ARBA" id="ARBA00022763"/>
    </source>
</evidence>